<reference evidence="3 4" key="1">
    <citation type="submission" date="2018-02" db="EMBL/GenBank/DDBJ databases">
        <title>Reclassifiation of [Polyangium] brachysporum DSM 7029 as Guopingzhaonella breviflexa gen. nov., sp. nov., a member of the family Comamonadaceae.</title>
        <authorList>
            <person name="Tang B."/>
        </authorList>
    </citation>
    <scope>NUCLEOTIDE SEQUENCE [LARGE SCALE GENOMIC DNA]</scope>
    <source>
        <strain evidence="3 4">BCRC 80649</strain>
    </source>
</reference>
<evidence type="ECO:0000313" key="3">
    <source>
        <dbReference type="EMBL" id="PPE68083.1"/>
    </source>
</evidence>
<keyword evidence="2" id="KW-0732">Signal</keyword>
<dbReference type="OrthoDB" id="8688876at2"/>
<sequence>MPYRTCLAILLGMLSGPSWAQAPSPAPSSGPPEPAVQVIRIEDESTRIDELRVRGETRHISVQPKKGGRAYEVVPPDSGRDPSQQGASGATGQRVWRFLTF</sequence>
<feature type="region of interest" description="Disordered" evidence="1">
    <location>
        <begin position="58"/>
        <end position="92"/>
    </location>
</feature>
<feature type="compositionally biased region" description="Polar residues" evidence="1">
    <location>
        <begin position="81"/>
        <end position="91"/>
    </location>
</feature>
<dbReference type="EMBL" id="PSNX01000001">
    <property type="protein sequence ID" value="PPE68083.1"/>
    <property type="molecule type" value="Genomic_DNA"/>
</dbReference>
<keyword evidence="4" id="KW-1185">Reference proteome</keyword>
<dbReference type="RefSeq" id="WP_104300087.1">
    <property type="nucleotide sequence ID" value="NZ_PSNX01000001.1"/>
</dbReference>
<organism evidence="3 4">
    <name type="scientific">Caldimonas caldifontis</name>
    <dbReference type="NCBI Taxonomy" id="1452508"/>
    <lineage>
        <taxon>Bacteria</taxon>
        <taxon>Pseudomonadati</taxon>
        <taxon>Pseudomonadota</taxon>
        <taxon>Betaproteobacteria</taxon>
        <taxon>Burkholderiales</taxon>
        <taxon>Sphaerotilaceae</taxon>
        <taxon>Caldimonas</taxon>
    </lineage>
</organism>
<evidence type="ECO:0000256" key="2">
    <source>
        <dbReference type="SAM" id="SignalP"/>
    </source>
</evidence>
<dbReference type="Proteomes" id="UP000238605">
    <property type="component" value="Unassembled WGS sequence"/>
</dbReference>
<feature type="signal peptide" evidence="2">
    <location>
        <begin position="1"/>
        <end position="20"/>
    </location>
</feature>
<accession>A0A2S5SZ77</accession>
<proteinExistence type="predicted"/>
<gene>
    <name evidence="3" type="ORF">C1704_00995</name>
</gene>
<feature type="chain" id="PRO_5015647251" description="DUF2782 domain-containing protein" evidence="2">
    <location>
        <begin position="21"/>
        <end position="101"/>
    </location>
</feature>
<evidence type="ECO:0008006" key="5">
    <source>
        <dbReference type="Google" id="ProtNLM"/>
    </source>
</evidence>
<evidence type="ECO:0000313" key="4">
    <source>
        <dbReference type="Proteomes" id="UP000238605"/>
    </source>
</evidence>
<protein>
    <recommendedName>
        <fullName evidence="5">DUF2782 domain-containing protein</fullName>
    </recommendedName>
</protein>
<dbReference type="Gene3D" id="2.20.130.30">
    <property type="entry name" value="Protein of unknown function DUF2782"/>
    <property type="match status" value="1"/>
</dbReference>
<name>A0A2S5SZ77_9BURK</name>
<evidence type="ECO:0000256" key="1">
    <source>
        <dbReference type="SAM" id="MobiDB-lite"/>
    </source>
</evidence>
<dbReference type="AlphaFoldDB" id="A0A2S5SZ77"/>
<comment type="caution">
    <text evidence="3">The sequence shown here is derived from an EMBL/GenBank/DDBJ whole genome shotgun (WGS) entry which is preliminary data.</text>
</comment>